<name>A0A9E7FJS2_9LILI</name>
<organism evidence="2 3">
    <name type="scientific">Musa troglodytarum</name>
    <name type="common">fe'i banana</name>
    <dbReference type="NCBI Taxonomy" id="320322"/>
    <lineage>
        <taxon>Eukaryota</taxon>
        <taxon>Viridiplantae</taxon>
        <taxon>Streptophyta</taxon>
        <taxon>Embryophyta</taxon>
        <taxon>Tracheophyta</taxon>
        <taxon>Spermatophyta</taxon>
        <taxon>Magnoliopsida</taxon>
        <taxon>Liliopsida</taxon>
        <taxon>Zingiberales</taxon>
        <taxon>Musaceae</taxon>
        <taxon>Musa</taxon>
    </lineage>
</organism>
<proteinExistence type="predicted"/>
<accession>A0A9E7FJS2</accession>
<dbReference type="Proteomes" id="UP001055439">
    <property type="component" value="Chromosome 4"/>
</dbReference>
<reference evidence="2" key="1">
    <citation type="submission" date="2022-05" db="EMBL/GenBank/DDBJ databases">
        <title>The Musa troglodytarum L. genome provides insights into the mechanism of non-climacteric behaviour and enrichment of carotenoids.</title>
        <authorList>
            <person name="Wang J."/>
        </authorList>
    </citation>
    <scope>NUCLEOTIDE SEQUENCE</scope>
    <source>
        <tissue evidence="2">Leaf</tissue>
    </source>
</reference>
<dbReference type="EMBL" id="CP097506">
    <property type="protein sequence ID" value="URD97010.1"/>
    <property type="molecule type" value="Genomic_DNA"/>
</dbReference>
<evidence type="ECO:0000313" key="2">
    <source>
        <dbReference type="EMBL" id="URD97010.1"/>
    </source>
</evidence>
<protein>
    <submittedName>
        <fullName evidence="2">Uncharacterized protein</fullName>
    </submittedName>
</protein>
<gene>
    <name evidence="2" type="ORF">MUK42_33952</name>
</gene>
<feature type="region of interest" description="Disordered" evidence="1">
    <location>
        <begin position="1"/>
        <end position="27"/>
    </location>
</feature>
<keyword evidence="3" id="KW-1185">Reference proteome</keyword>
<sequence>MPATTMHATQGGGGGRREGKRSSRRRRPIIAILEAQKAATKRGQLRCTKVITVLLGTRKSQDFDR</sequence>
<evidence type="ECO:0000256" key="1">
    <source>
        <dbReference type="SAM" id="MobiDB-lite"/>
    </source>
</evidence>
<dbReference type="AlphaFoldDB" id="A0A9E7FJS2"/>
<evidence type="ECO:0000313" key="3">
    <source>
        <dbReference type="Proteomes" id="UP001055439"/>
    </source>
</evidence>